<proteinExistence type="predicted"/>
<dbReference type="EMBL" id="BMHI01000007">
    <property type="protein sequence ID" value="GGB44797.1"/>
    <property type="molecule type" value="Genomic_DNA"/>
</dbReference>
<evidence type="ECO:0000256" key="1">
    <source>
        <dbReference type="SAM" id="MobiDB-lite"/>
    </source>
</evidence>
<reference evidence="2" key="2">
    <citation type="submission" date="2020-09" db="EMBL/GenBank/DDBJ databases">
        <authorList>
            <person name="Sun Q."/>
            <person name="Zhou Y."/>
        </authorList>
    </citation>
    <scope>NUCLEOTIDE SEQUENCE</scope>
    <source>
        <strain evidence="2">CGMCC 1.15085</strain>
    </source>
</reference>
<dbReference type="Pfam" id="PF10103">
    <property type="entry name" value="Zincin_2"/>
    <property type="match status" value="1"/>
</dbReference>
<dbReference type="NCBIfam" id="TIGR03624">
    <property type="entry name" value="putative hydrolase"/>
    <property type="match status" value="1"/>
</dbReference>
<name>A0A916TH03_9MICO</name>
<comment type="caution">
    <text evidence="2">The sequence shown here is derived from an EMBL/GenBank/DDBJ whole genome shotgun (WGS) entry which is preliminary data.</text>
</comment>
<feature type="region of interest" description="Disordered" evidence="1">
    <location>
        <begin position="426"/>
        <end position="508"/>
    </location>
</feature>
<dbReference type="InterPro" id="IPR018766">
    <property type="entry name" value="Zinicin_2"/>
</dbReference>
<feature type="region of interest" description="Disordered" evidence="1">
    <location>
        <begin position="1"/>
        <end position="31"/>
    </location>
</feature>
<feature type="compositionally biased region" description="Acidic residues" evidence="1">
    <location>
        <begin position="1"/>
        <end position="10"/>
    </location>
</feature>
<protein>
    <submittedName>
        <fullName evidence="2">Hydrolase</fullName>
    </submittedName>
</protein>
<dbReference type="GO" id="GO:0016787">
    <property type="term" value="F:hydrolase activity"/>
    <property type="evidence" value="ECO:0007669"/>
    <property type="project" value="UniProtKB-KW"/>
</dbReference>
<dbReference type="InterPro" id="IPR042271">
    <property type="entry name" value="Zinicin_2_N"/>
</dbReference>
<feature type="compositionally biased region" description="Acidic residues" evidence="1">
    <location>
        <begin position="17"/>
        <end position="27"/>
    </location>
</feature>
<feature type="compositionally biased region" description="Acidic residues" evidence="1">
    <location>
        <begin position="478"/>
        <end position="487"/>
    </location>
</feature>
<sequence>MDFEDGEEMSDYPPERPDDDFGDEEPQQPDLSELLRSILGGDSDNDQLAGALEQMGVQGLNPQMMEALQSQLQAMMSGPVDGPVNLELATDVARKTVSAAGDSSVSSSTARDVEQVVQVANLWLDEVTEFAAVGPAKALSRAEWVEQTMPMWRQLVEPVAGGVNGAIERAMGEQLRRLDPHQADEMGLPPGIDPSAMMGQMQPMMARMSAGMFGAQIGQAVGALAGELVSGTEVGLPLTDGVVMLPANVRDFAEGLEVDGGEVHLYLAVREAARARLFASVAWLGPALIAAVQSYAGDISIDTDGIERAVADADTSDPAAMQEALQGSLFNDEPSEAQQRALAHLETLLALVEGWVDVVANQAAGKHLPHTDQLSEAVRRRRASGGPAERLFASLVGLELRPRRLRDAAQVFTQLEEALGAAERDEAWKHPDFAPTTADLDDPSGYVRRRQSPEESASQPDEVDAALEALLAQGTAELDAERDEPGEGGEGSEGSEGSDNNGDGDDKA</sequence>
<dbReference type="PANTHER" id="PTHR39420">
    <property type="match status" value="1"/>
</dbReference>
<organism evidence="2 3">
    <name type="scientific">Flexivirga endophytica</name>
    <dbReference type="NCBI Taxonomy" id="1849103"/>
    <lineage>
        <taxon>Bacteria</taxon>
        <taxon>Bacillati</taxon>
        <taxon>Actinomycetota</taxon>
        <taxon>Actinomycetes</taxon>
        <taxon>Micrococcales</taxon>
        <taxon>Dermacoccaceae</taxon>
        <taxon>Flexivirga</taxon>
    </lineage>
</organism>
<dbReference type="Gene3D" id="1.20.150.30">
    <property type="entry name" value="Zincin-like metallopeptidase, N-terminal domain"/>
    <property type="match status" value="1"/>
</dbReference>
<evidence type="ECO:0000313" key="3">
    <source>
        <dbReference type="Proteomes" id="UP000636793"/>
    </source>
</evidence>
<reference evidence="2" key="1">
    <citation type="journal article" date="2014" name="Int. J. Syst. Evol. Microbiol.">
        <title>Complete genome sequence of Corynebacterium casei LMG S-19264T (=DSM 44701T), isolated from a smear-ripened cheese.</title>
        <authorList>
            <consortium name="US DOE Joint Genome Institute (JGI-PGF)"/>
            <person name="Walter F."/>
            <person name="Albersmeier A."/>
            <person name="Kalinowski J."/>
            <person name="Ruckert C."/>
        </authorList>
    </citation>
    <scope>NUCLEOTIDE SEQUENCE</scope>
    <source>
        <strain evidence="2">CGMCC 1.15085</strain>
    </source>
</reference>
<dbReference type="PANTHER" id="PTHR39420:SF2">
    <property type="entry name" value="HYDROLASE"/>
    <property type="match status" value="1"/>
</dbReference>
<keyword evidence="3" id="KW-1185">Reference proteome</keyword>
<keyword evidence="2" id="KW-0378">Hydrolase</keyword>
<evidence type="ECO:0000313" key="2">
    <source>
        <dbReference type="EMBL" id="GGB44797.1"/>
    </source>
</evidence>
<dbReference type="Proteomes" id="UP000636793">
    <property type="component" value="Unassembled WGS sequence"/>
</dbReference>
<dbReference type="SUPFAM" id="SSF55486">
    <property type="entry name" value="Metalloproteases ('zincins'), catalytic domain"/>
    <property type="match status" value="1"/>
</dbReference>
<gene>
    <name evidence="2" type="ORF">GCM10011492_39840</name>
</gene>
<accession>A0A916TH03</accession>
<dbReference type="AlphaFoldDB" id="A0A916TH03"/>